<keyword evidence="3" id="KW-0012">Acyltransferase</keyword>
<keyword evidence="2" id="KW-0808">Transferase</keyword>
<name>A0ABS8V263_DATST</name>
<evidence type="ECO:0000256" key="1">
    <source>
        <dbReference type="ARBA" id="ARBA00009861"/>
    </source>
</evidence>
<comment type="similarity">
    <text evidence="1">Belongs to the plant acyltransferase family.</text>
</comment>
<dbReference type="PANTHER" id="PTHR31623">
    <property type="entry name" value="F21J9.9"/>
    <property type="match status" value="1"/>
</dbReference>
<evidence type="ECO:0000313" key="5">
    <source>
        <dbReference type="Proteomes" id="UP000823775"/>
    </source>
</evidence>
<keyword evidence="5" id="KW-1185">Reference proteome</keyword>
<dbReference type="PANTHER" id="PTHR31623:SF123">
    <property type="entry name" value="VINORINE SYNTHASE-LIKE"/>
    <property type="match status" value="1"/>
</dbReference>
<dbReference type="InterPro" id="IPR023213">
    <property type="entry name" value="CAT-like_dom_sf"/>
</dbReference>
<comment type="caution">
    <text evidence="4">The sequence shown here is derived from an EMBL/GenBank/DDBJ whole genome shotgun (WGS) entry which is preliminary data.</text>
</comment>
<dbReference type="EMBL" id="JACEIK010003108">
    <property type="protein sequence ID" value="MCD9640358.1"/>
    <property type="molecule type" value="Genomic_DNA"/>
</dbReference>
<sequence>MELIRPLFPTPNNLRCFELSYLDQMTIPVFTPFALFYPPSPHSEGGGSYSYEQARAVNSSKLLVLKKSLSEILARFYPFAGRIKGNSVECNDDGVPFYEAFAHNYQFEDIHRKLEVVKHFLPVASHEDDPSTLFHDAAFCPLLVQVTTFECGGMTIGMYASHKVVDGATLYTLVNTWAVAARRSSPDCVVPELVAAAKFLPPPIPYVPQEPNNKWMAEIIKFFYNEQRVTKLFAFDVSTIASLKAKAVSDDVPVPTRTDVLSAVIWKCFMVASGIERRSTRLTHSVNIRKRFVPPLPDHCVGNAVAVSTTCKGENDGTDLRTLVTCIRKSLLELCSKYVDKQSRDEAILAIHNDCIDLTEVLLRGETTLNISSLCGSQFYVDFGWGKPSWLSVNQTTGRNFVLLMDSRDGGGIDALVCLKDSNTMSVFEHELELELLAFGSSK</sequence>
<proteinExistence type="inferred from homology"/>
<gene>
    <name evidence="4" type="ORF">HAX54_025634</name>
</gene>
<dbReference type="Proteomes" id="UP000823775">
    <property type="component" value="Unassembled WGS sequence"/>
</dbReference>
<reference evidence="4 5" key="1">
    <citation type="journal article" date="2021" name="BMC Genomics">
        <title>Datura genome reveals duplications of psychoactive alkaloid biosynthetic genes and high mutation rate following tissue culture.</title>
        <authorList>
            <person name="Rajewski A."/>
            <person name="Carter-House D."/>
            <person name="Stajich J."/>
            <person name="Litt A."/>
        </authorList>
    </citation>
    <scope>NUCLEOTIDE SEQUENCE [LARGE SCALE GENOMIC DNA]</scope>
    <source>
        <strain evidence="4">AR-01</strain>
    </source>
</reference>
<organism evidence="4 5">
    <name type="scientific">Datura stramonium</name>
    <name type="common">Jimsonweed</name>
    <name type="synonym">Common thornapple</name>
    <dbReference type="NCBI Taxonomy" id="4076"/>
    <lineage>
        <taxon>Eukaryota</taxon>
        <taxon>Viridiplantae</taxon>
        <taxon>Streptophyta</taxon>
        <taxon>Embryophyta</taxon>
        <taxon>Tracheophyta</taxon>
        <taxon>Spermatophyta</taxon>
        <taxon>Magnoliopsida</taxon>
        <taxon>eudicotyledons</taxon>
        <taxon>Gunneridae</taxon>
        <taxon>Pentapetalae</taxon>
        <taxon>asterids</taxon>
        <taxon>lamiids</taxon>
        <taxon>Solanales</taxon>
        <taxon>Solanaceae</taxon>
        <taxon>Solanoideae</taxon>
        <taxon>Datureae</taxon>
        <taxon>Datura</taxon>
    </lineage>
</organism>
<protein>
    <submittedName>
        <fullName evidence="4">Uncharacterized protein</fullName>
    </submittedName>
</protein>
<dbReference type="Pfam" id="PF02458">
    <property type="entry name" value="Transferase"/>
    <property type="match status" value="1"/>
</dbReference>
<accession>A0ABS8V263</accession>
<evidence type="ECO:0000313" key="4">
    <source>
        <dbReference type="EMBL" id="MCD9640358.1"/>
    </source>
</evidence>
<evidence type="ECO:0000256" key="3">
    <source>
        <dbReference type="ARBA" id="ARBA00023315"/>
    </source>
</evidence>
<dbReference type="Gene3D" id="3.30.559.10">
    <property type="entry name" value="Chloramphenicol acetyltransferase-like domain"/>
    <property type="match status" value="2"/>
</dbReference>
<evidence type="ECO:0000256" key="2">
    <source>
        <dbReference type="ARBA" id="ARBA00022679"/>
    </source>
</evidence>